<name>A0A5W1P4A7_SALIN</name>
<dbReference type="AlphaFoldDB" id="A0A5W1P4A7"/>
<sequence>MMWRVFCLELRVAFRHGADIA</sequence>
<accession>A0A5W1P4A7</accession>
<feature type="non-terminal residue" evidence="1">
    <location>
        <position position="21"/>
    </location>
</feature>
<comment type="caution">
    <text evidence="1">The sequence shown here is derived from an EMBL/GenBank/DDBJ whole genome shotgun (WGS) entry which is preliminary data.</text>
</comment>
<dbReference type="EMBL" id="AAGUYX010000021">
    <property type="protein sequence ID" value="EBS2746189.1"/>
    <property type="molecule type" value="Genomic_DNA"/>
</dbReference>
<organism evidence="1">
    <name type="scientific">Salmonella infantis</name>
    <dbReference type="NCBI Taxonomy" id="595"/>
    <lineage>
        <taxon>Bacteria</taxon>
        <taxon>Pseudomonadati</taxon>
        <taxon>Pseudomonadota</taxon>
        <taxon>Gammaproteobacteria</taxon>
        <taxon>Enterobacterales</taxon>
        <taxon>Enterobacteriaceae</taxon>
        <taxon>Salmonella</taxon>
    </lineage>
</organism>
<reference evidence="1" key="1">
    <citation type="submission" date="2018-07" db="EMBL/GenBank/DDBJ databases">
        <authorList>
            <person name="Ashton P.M."/>
            <person name="Dallman T."/>
            <person name="Nair S."/>
            <person name="De Pinna E."/>
            <person name="Peters T."/>
            <person name="Grant K."/>
        </authorList>
    </citation>
    <scope>NUCLEOTIDE SEQUENCE</scope>
    <source>
        <strain evidence="1">528553</strain>
    </source>
</reference>
<evidence type="ECO:0000313" key="1">
    <source>
        <dbReference type="EMBL" id="EBS2746189.1"/>
    </source>
</evidence>
<protein>
    <submittedName>
        <fullName evidence="1">Heme ABC transporter permease</fullName>
    </submittedName>
</protein>
<proteinExistence type="predicted"/>
<gene>
    <name evidence="1" type="ORF">DRX68_17735</name>
</gene>